<keyword evidence="3" id="KW-1185">Reference proteome</keyword>
<accession>A0ABV3UY18</accession>
<gene>
    <name evidence="2" type="ORF">VVR64_12365</name>
</gene>
<evidence type="ECO:0000313" key="3">
    <source>
        <dbReference type="Proteomes" id="UP001558353"/>
    </source>
</evidence>
<keyword evidence="1" id="KW-0472">Membrane</keyword>
<reference evidence="2 3" key="1">
    <citation type="journal article" date="2024" name="Fungal Genet. Biol.">
        <title>The porcine skin microbiome exhibits broad fungal antagonism.</title>
        <authorList>
            <person name="De La Cruz K.F."/>
            <person name="Townsend E.C."/>
            <person name="Alex Cheong J.Z."/>
            <person name="Salamzade R."/>
            <person name="Liu A."/>
            <person name="Sandstrom S."/>
            <person name="Davila E."/>
            <person name="Huang L."/>
            <person name="Xu K.H."/>
            <person name="Wu S.Y."/>
            <person name="Meudt J.J."/>
            <person name="Shanmuganayagam D."/>
            <person name="Gibson A.L.F."/>
            <person name="Kalan L.R."/>
        </authorList>
    </citation>
    <scope>NUCLEOTIDE SEQUENCE [LARGE SCALE GENOMIC DNA]</scope>
    <source>
        <strain evidence="2 3">LK2569</strain>
    </source>
</reference>
<name>A0ABV3UY18_9CORY</name>
<keyword evidence="1" id="KW-1133">Transmembrane helix</keyword>
<feature type="transmembrane region" description="Helical" evidence="1">
    <location>
        <begin position="80"/>
        <end position="99"/>
    </location>
</feature>
<evidence type="ECO:0000256" key="1">
    <source>
        <dbReference type="SAM" id="Phobius"/>
    </source>
</evidence>
<sequence>MLHLSRPGHIAAGSLLLASLAIEAGGNYVLQLTQGKVPATEFQKTFARAGHGHAGSLATLGLTTIMLTEASGLRGPLRHFARWAVPASAVLMPAGFFLSSTGKDRTEPNRLLPLIYIGAGTLAAGLGSIGIGLLATGRDRGR</sequence>
<evidence type="ECO:0008006" key="4">
    <source>
        <dbReference type="Google" id="ProtNLM"/>
    </source>
</evidence>
<comment type="caution">
    <text evidence="2">The sequence shown here is derived from an EMBL/GenBank/DDBJ whole genome shotgun (WGS) entry which is preliminary data.</text>
</comment>
<feature type="transmembrane region" description="Helical" evidence="1">
    <location>
        <begin position="111"/>
        <end position="135"/>
    </location>
</feature>
<protein>
    <recommendedName>
        <fullName evidence="4">DUF423 domain-containing protein</fullName>
    </recommendedName>
</protein>
<dbReference type="Proteomes" id="UP001558353">
    <property type="component" value="Unassembled WGS sequence"/>
</dbReference>
<proteinExistence type="predicted"/>
<dbReference type="EMBL" id="JAYWMA010000029">
    <property type="protein sequence ID" value="MEX3529841.1"/>
    <property type="molecule type" value="Genomic_DNA"/>
</dbReference>
<organism evidence="2 3">
    <name type="scientific">Corynebacterium xerosis</name>
    <dbReference type="NCBI Taxonomy" id="1725"/>
    <lineage>
        <taxon>Bacteria</taxon>
        <taxon>Bacillati</taxon>
        <taxon>Actinomycetota</taxon>
        <taxon>Actinomycetes</taxon>
        <taxon>Mycobacteriales</taxon>
        <taxon>Corynebacteriaceae</taxon>
        <taxon>Corynebacterium</taxon>
    </lineage>
</organism>
<evidence type="ECO:0000313" key="2">
    <source>
        <dbReference type="EMBL" id="MEX3529841.1"/>
    </source>
</evidence>
<keyword evidence="1" id="KW-0812">Transmembrane</keyword>
<dbReference type="RefSeq" id="WP_368523067.1">
    <property type="nucleotide sequence ID" value="NZ_JAYWMA010000029.1"/>
</dbReference>